<dbReference type="AlphaFoldDB" id="A0A7R9DQ88"/>
<protein>
    <submittedName>
        <fullName evidence="1">Uncharacterized protein</fullName>
    </submittedName>
</protein>
<evidence type="ECO:0000313" key="1">
    <source>
        <dbReference type="EMBL" id="CAD7417614.1"/>
    </source>
</evidence>
<accession>A0A7R9DQ88</accession>
<dbReference type="EMBL" id="OD014278">
    <property type="protein sequence ID" value="CAD7417614.1"/>
    <property type="molecule type" value="Genomic_DNA"/>
</dbReference>
<organism evidence="1">
    <name type="scientific">Timema poppense</name>
    <name type="common">Walking stick</name>
    <dbReference type="NCBI Taxonomy" id="170557"/>
    <lineage>
        <taxon>Eukaryota</taxon>
        <taxon>Metazoa</taxon>
        <taxon>Ecdysozoa</taxon>
        <taxon>Arthropoda</taxon>
        <taxon>Hexapoda</taxon>
        <taxon>Insecta</taxon>
        <taxon>Pterygota</taxon>
        <taxon>Neoptera</taxon>
        <taxon>Polyneoptera</taxon>
        <taxon>Phasmatodea</taxon>
        <taxon>Timematodea</taxon>
        <taxon>Timematoidea</taxon>
        <taxon>Timematidae</taxon>
        <taxon>Timema</taxon>
    </lineage>
</organism>
<name>A0A7R9DQ88_TIMPO</name>
<proteinExistence type="predicted"/>
<gene>
    <name evidence="1" type="ORF">TPSB3V08_LOCUS11906</name>
</gene>
<sequence>MDWEGFGTHDFGNTSRAELNHSGSDEIANHAGACAVFACLADTNNISVMAVIVAVTSRGSMRCVRLFSRYQTTFL</sequence>
<reference evidence="1" key="1">
    <citation type="submission" date="2020-11" db="EMBL/GenBank/DDBJ databases">
        <authorList>
            <person name="Tran Van P."/>
        </authorList>
    </citation>
    <scope>NUCLEOTIDE SEQUENCE</scope>
</reference>